<organism evidence="1 2">
    <name type="scientific">Halobacteriovorax marinus</name>
    <dbReference type="NCBI Taxonomy" id="97084"/>
    <lineage>
        <taxon>Bacteria</taxon>
        <taxon>Pseudomonadati</taxon>
        <taxon>Bdellovibrionota</taxon>
        <taxon>Bacteriovoracia</taxon>
        <taxon>Bacteriovoracales</taxon>
        <taxon>Halobacteriovoraceae</taxon>
        <taxon>Halobacteriovorax</taxon>
    </lineage>
</organism>
<dbReference type="AlphaFoldDB" id="A0A1Y5F8N9"/>
<evidence type="ECO:0000313" key="2">
    <source>
        <dbReference type="Proteomes" id="UP000196531"/>
    </source>
</evidence>
<protein>
    <recommendedName>
        <fullName evidence="3">Glyoxalase-like domain-containing protein</fullName>
    </recommendedName>
</protein>
<accession>A0A1Y5F8N9</accession>
<sequence length="255" mass="30070">MFDKIFFDHAFIEDPSHTFFKRLEKLGFILSEMKVEHPGKAHCRFIELDANTNRKLAYLEFVSVGKGGYSFKSSGLSLGYREKLENYYKKLSKRIKVDFNHKNYDWKNNNTDHLPGWNMLTLKNPPIRNIYTWFTEYEKHPETKKKTKSAPKHPNSVYGIYGLELTLTEKGRTYLSKVLGKEIKNKMKLKDGTILFIQRGKVNRFNNIILKCKSLKKANKFIKNKESHSFEKLEALMIENKNDFKKMWSLIIIQA</sequence>
<dbReference type="EMBL" id="MAAO01000007">
    <property type="protein sequence ID" value="OUR95635.1"/>
    <property type="molecule type" value="Genomic_DNA"/>
</dbReference>
<evidence type="ECO:0000313" key="1">
    <source>
        <dbReference type="EMBL" id="OUR95635.1"/>
    </source>
</evidence>
<proteinExistence type="predicted"/>
<evidence type="ECO:0008006" key="3">
    <source>
        <dbReference type="Google" id="ProtNLM"/>
    </source>
</evidence>
<gene>
    <name evidence="1" type="ORF">A9Q84_14115</name>
</gene>
<comment type="caution">
    <text evidence="1">The sequence shown here is derived from an EMBL/GenBank/DDBJ whole genome shotgun (WGS) entry which is preliminary data.</text>
</comment>
<reference evidence="2" key="1">
    <citation type="journal article" date="2017" name="Proc. Natl. Acad. Sci. U.S.A.">
        <title>Simulation of Deepwater Horizon oil plume reveals substrate specialization within a complex community of hydrocarbon-degraders.</title>
        <authorList>
            <person name="Hu P."/>
            <person name="Dubinsky E.A."/>
            <person name="Probst A.J."/>
            <person name="Wang J."/>
            <person name="Sieber C.M.K."/>
            <person name="Tom L.M."/>
            <person name="Gardinali P."/>
            <person name="Banfield J.F."/>
            <person name="Atlas R.M."/>
            <person name="Andersen G.L."/>
        </authorList>
    </citation>
    <scope>NUCLEOTIDE SEQUENCE [LARGE SCALE GENOMIC DNA]</scope>
</reference>
<name>A0A1Y5F8N9_9BACT</name>
<dbReference type="Proteomes" id="UP000196531">
    <property type="component" value="Unassembled WGS sequence"/>
</dbReference>